<comment type="caution">
    <text evidence="2">The sequence shown here is derived from an EMBL/GenBank/DDBJ whole genome shotgun (WGS) entry which is preliminary data.</text>
</comment>
<feature type="compositionally biased region" description="Basic and acidic residues" evidence="1">
    <location>
        <begin position="146"/>
        <end position="159"/>
    </location>
</feature>
<feature type="region of interest" description="Disordered" evidence="1">
    <location>
        <begin position="55"/>
        <end position="75"/>
    </location>
</feature>
<evidence type="ECO:0000313" key="3">
    <source>
        <dbReference type="Proteomes" id="UP000664109"/>
    </source>
</evidence>
<accession>A0ABS2UN64</accession>
<gene>
    <name evidence="2" type="ORF">JE024_08205</name>
</gene>
<dbReference type="Pfam" id="PF19594">
    <property type="entry name" value="DUF6099"/>
    <property type="match status" value="1"/>
</dbReference>
<proteinExistence type="predicted"/>
<organism evidence="2 3">
    <name type="scientific">Streptomyces zhihengii</name>
    <dbReference type="NCBI Taxonomy" id="1818004"/>
    <lineage>
        <taxon>Bacteria</taxon>
        <taxon>Bacillati</taxon>
        <taxon>Actinomycetota</taxon>
        <taxon>Actinomycetes</taxon>
        <taxon>Kitasatosporales</taxon>
        <taxon>Streptomycetaceae</taxon>
        <taxon>Streptomyces</taxon>
    </lineage>
</organism>
<name>A0ABS2UN64_9ACTN</name>
<dbReference type="EMBL" id="JAFEJA010000001">
    <property type="protein sequence ID" value="MBM9618734.1"/>
    <property type="molecule type" value="Genomic_DNA"/>
</dbReference>
<dbReference type="InterPro" id="IPR046081">
    <property type="entry name" value="DUF6099"/>
</dbReference>
<keyword evidence="3" id="KW-1185">Reference proteome</keyword>
<dbReference type="Proteomes" id="UP000664109">
    <property type="component" value="Unassembled WGS sequence"/>
</dbReference>
<evidence type="ECO:0000313" key="2">
    <source>
        <dbReference type="EMBL" id="MBM9618734.1"/>
    </source>
</evidence>
<evidence type="ECO:0008006" key="4">
    <source>
        <dbReference type="Google" id="ProtNLM"/>
    </source>
</evidence>
<evidence type="ECO:0000256" key="1">
    <source>
        <dbReference type="SAM" id="MobiDB-lite"/>
    </source>
</evidence>
<protein>
    <recommendedName>
        <fullName evidence="4">ACT domain-containing protein</fullName>
    </recommendedName>
</protein>
<sequence>MDALRLIEISGQALRQSEEGTEVARVVAEAWQIQALAQAIGGRIALGGPPDLRGEATALSETGGGGAGLPDHPAVRGGGPRAVQLTEVARPEAVLTALLGLLGDVGIALVQVACATDDEGLYWQCIETIDAADEASDRVRAMLRRLAERERERPPETVRGRAGPA</sequence>
<feature type="region of interest" description="Disordered" evidence="1">
    <location>
        <begin position="146"/>
        <end position="165"/>
    </location>
</feature>
<dbReference type="RefSeq" id="WP_205376444.1">
    <property type="nucleotide sequence ID" value="NZ_JAFEJA010000001.1"/>
</dbReference>
<reference evidence="2 3" key="1">
    <citation type="journal article" date="2016" name="Arch. Microbiol.">
        <title>Streptomyces zhihengii sp. nov., isolated from rhizospheric soil of Psammosilene tunicoides.</title>
        <authorList>
            <person name="Huang M.J."/>
            <person name="Fei J.J."/>
            <person name="Salam N."/>
            <person name="Kim C.J."/>
            <person name="Hozzein W.N."/>
            <person name="Xiao M."/>
            <person name="Huang H.Q."/>
            <person name="Li W.J."/>
        </authorList>
    </citation>
    <scope>NUCLEOTIDE SEQUENCE [LARGE SCALE GENOMIC DNA]</scope>
    <source>
        <strain evidence="2 3">YIM T102</strain>
    </source>
</reference>